<evidence type="ECO:0000259" key="2">
    <source>
        <dbReference type="Pfam" id="PF24878"/>
    </source>
</evidence>
<dbReference type="AlphaFoldDB" id="A0ABC8DF86"/>
<feature type="compositionally biased region" description="Polar residues" evidence="1">
    <location>
        <begin position="74"/>
        <end position="86"/>
    </location>
</feature>
<name>A0ABC8DF86_BACVE</name>
<organism evidence="3 4">
    <name type="scientific">Bacillus velezensis</name>
    <dbReference type="NCBI Taxonomy" id="492670"/>
    <lineage>
        <taxon>Bacteria</taxon>
        <taxon>Bacillati</taxon>
        <taxon>Bacillota</taxon>
        <taxon>Bacilli</taxon>
        <taxon>Bacillales</taxon>
        <taxon>Bacillaceae</taxon>
        <taxon>Bacillus</taxon>
        <taxon>Bacillus amyloliquefaciens group</taxon>
    </lineage>
</organism>
<dbReference type="EMBL" id="CP030150">
    <property type="protein sequence ID" value="AWX74368.1"/>
    <property type="molecule type" value="Genomic_DNA"/>
</dbReference>
<evidence type="ECO:0000313" key="4">
    <source>
        <dbReference type="Proteomes" id="UP000250069"/>
    </source>
</evidence>
<feature type="compositionally biased region" description="Polar residues" evidence="1">
    <location>
        <begin position="95"/>
        <end position="105"/>
    </location>
</feature>
<sequence length="105" mass="11634">MCERRKRWLSASFFVKKILVKHSLNGTDPILTVSQLKKLVDEGKVKHFLLSGNNSGNTKLVSWMKKNGTKISADQYSTGKTSSARQGMTGGPGGQSQQTLYEMKK</sequence>
<evidence type="ECO:0000313" key="3">
    <source>
        <dbReference type="EMBL" id="AWX74368.1"/>
    </source>
</evidence>
<feature type="region of interest" description="Disordered" evidence="1">
    <location>
        <begin position="74"/>
        <end position="105"/>
    </location>
</feature>
<feature type="domain" description="Putative mannosyltransferase YkcA/B-like C-terminal" evidence="2">
    <location>
        <begin position="25"/>
        <end position="67"/>
    </location>
</feature>
<accession>A0ABC8DF86</accession>
<reference evidence="3 4" key="1">
    <citation type="submission" date="2018-06" db="EMBL/GenBank/DDBJ databases">
        <title>Complete Genome Sequence of Bacillus velezensis DSYZ, a Plant Growth-Promoting Rhizobacterium with Antifungal Activity.</title>
        <authorList>
            <person name="Du B."/>
            <person name="Ding Y."/>
            <person name="Liu K."/>
            <person name="Yao L."/>
            <person name="Wang C."/>
            <person name="Li H."/>
            <person name="Liu H."/>
        </authorList>
    </citation>
    <scope>NUCLEOTIDE SEQUENCE [LARGE SCALE GENOMIC DNA]</scope>
    <source>
        <strain evidence="3 4">DSYZ</strain>
    </source>
</reference>
<proteinExistence type="predicted"/>
<dbReference type="Proteomes" id="UP000250069">
    <property type="component" value="Chromosome"/>
</dbReference>
<gene>
    <name evidence="3" type="ORF">BVDSYZ_21090</name>
</gene>
<evidence type="ECO:0000256" key="1">
    <source>
        <dbReference type="SAM" id="MobiDB-lite"/>
    </source>
</evidence>
<dbReference type="InterPro" id="IPR056785">
    <property type="entry name" value="YkcA/B-like_C"/>
</dbReference>
<protein>
    <recommendedName>
        <fullName evidence="2">Putative mannosyltransferase YkcA/B-like C-terminal domain-containing protein</fullName>
    </recommendedName>
</protein>
<dbReference type="Pfam" id="PF24878">
    <property type="entry name" value="YkcB_C"/>
    <property type="match status" value="1"/>
</dbReference>